<keyword evidence="2" id="KW-1185">Reference proteome</keyword>
<protein>
    <submittedName>
        <fullName evidence="1">Uncharacterized protein</fullName>
    </submittedName>
</protein>
<name>A0AAD4D204_9FUNG</name>
<gene>
    <name evidence="1" type="ORF">BGZ95_007592</name>
</gene>
<organism evidence="1 2">
    <name type="scientific">Linnemannia exigua</name>
    <dbReference type="NCBI Taxonomy" id="604196"/>
    <lineage>
        <taxon>Eukaryota</taxon>
        <taxon>Fungi</taxon>
        <taxon>Fungi incertae sedis</taxon>
        <taxon>Mucoromycota</taxon>
        <taxon>Mortierellomycotina</taxon>
        <taxon>Mortierellomycetes</taxon>
        <taxon>Mortierellales</taxon>
        <taxon>Mortierellaceae</taxon>
        <taxon>Linnemannia</taxon>
    </lineage>
</organism>
<evidence type="ECO:0000313" key="1">
    <source>
        <dbReference type="EMBL" id="KAG0249302.1"/>
    </source>
</evidence>
<evidence type="ECO:0000313" key="2">
    <source>
        <dbReference type="Proteomes" id="UP001194580"/>
    </source>
</evidence>
<dbReference type="AlphaFoldDB" id="A0AAD4D204"/>
<reference evidence="1" key="1">
    <citation type="journal article" date="2020" name="Fungal Divers.">
        <title>Resolving the Mortierellaceae phylogeny through synthesis of multi-gene phylogenetics and phylogenomics.</title>
        <authorList>
            <person name="Vandepol N."/>
            <person name="Liber J."/>
            <person name="Desiro A."/>
            <person name="Na H."/>
            <person name="Kennedy M."/>
            <person name="Barry K."/>
            <person name="Grigoriev I.V."/>
            <person name="Miller A.N."/>
            <person name="O'Donnell K."/>
            <person name="Stajich J.E."/>
            <person name="Bonito G."/>
        </authorList>
    </citation>
    <scope>NUCLEOTIDE SEQUENCE</scope>
    <source>
        <strain evidence="1">NRRL 28262</strain>
    </source>
</reference>
<proteinExistence type="predicted"/>
<dbReference type="EMBL" id="JAAAIL010003755">
    <property type="protein sequence ID" value="KAG0249302.1"/>
    <property type="molecule type" value="Genomic_DNA"/>
</dbReference>
<accession>A0AAD4D204</accession>
<dbReference type="Proteomes" id="UP001194580">
    <property type="component" value="Unassembled WGS sequence"/>
</dbReference>
<feature type="non-terminal residue" evidence="1">
    <location>
        <position position="1"/>
    </location>
</feature>
<sequence>KVKDAGLDFLADNMESMCDDGKDPFEKYRDHKECHTMMLDVMRYKSIPAPRRKLSLTSSVRSLQICN</sequence>
<comment type="caution">
    <text evidence="1">The sequence shown here is derived from an EMBL/GenBank/DDBJ whole genome shotgun (WGS) entry which is preliminary data.</text>
</comment>